<dbReference type="RefSeq" id="WP_124948286.1">
    <property type="nucleotide sequence ID" value="NZ_BHVT01000081.1"/>
</dbReference>
<dbReference type="PROSITE" id="PS51257">
    <property type="entry name" value="PROKAR_LIPOPROTEIN"/>
    <property type="match status" value="1"/>
</dbReference>
<dbReference type="AlphaFoldDB" id="A0A4R3YCG7"/>
<proteinExistence type="predicted"/>
<dbReference type="EMBL" id="SMCO01000002">
    <property type="protein sequence ID" value="TCV89521.1"/>
    <property type="molecule type" value="Genomic_DNA"/>
</dbReference>
<reference evidence="2 3" key="1">
    <citation type="submission" date="2019-03" db="EMBL/GenBank/DDBJ databases">
        <title>Genomic Encyclopedia of Type Strains, Phase IV (KMG-IV): sequencing the most valuable type-strain genomes for metagenomic binning, comparative biology and taxonomic classification.</title>
        <authorList>
            <person name="Goeker M."/>
        </authorList>
    </citation>
    <scope>NUCLEOTIDE SEQUENCE [LARGE SCALE GENOMIC DNA]</scope>
    <source>
        <strain evidence="2 3">DSM 100309</strain>
    </source>
</reference>
<evidence type="ECO:0000256" key="1">
    <source>
        <dbReference type="SAM" id="SignalP"/>
    </source>
</evidence>
<dbReference type="InterPro" id="IPR032638">
    <property type="entry name" value="Porin_5"/>
</dbReference>
<dbReference type="SUPFAM" id="SSF56935">
    <property type="entry name" value="Porins"/>
    <property type="match status" value="1"/>
</dbReference>
<gene>
    <name evidence="2" type="ORF">EDC63_10238</name>
</gene>
<dbReference type="Proteomes" id="UP000295367">
    <property type="component" value="Unassembled WGS sequence"/>
</dbReference>
<keyword evidence="3" id="KW-1185">Reference proteome</keyword>
<evidence type="ECO:0000313" key="3">
    <source>
        <dbReference type="Proteomes" id="UP000295367"/>
    </source>
</evidence>
<accession>A0A4R3YCG7</accession>
<feature type="chain" id="PRO_5020745352" evidence="1">
    <location>
        <begin position="24"/>
        <end position="510"/>
    </location>
</feature>
<protein>
    <submittedName>
        <fullName evidence="2">Putative porin</fullName>
    </submittedName>
</protein>
<sequence length="510" mass="56534">MNFKTKKLVLAVSLALACQGASAGEKEELEALRQTTLNLIQALVDQGLLPKKQAEALITRAAASPVTDAFSSKTEAGVIRVPYVPESVKKEIREQIKHEVLAQAKNERWGDPGALPDWVGRFKLDGDVRLRYQKDIFQKDNFTPTQLAPFGININNTSEDRERLRLRARLNVKAKVTDDLVAGLRLTTGNTTDPVSTNQTLGTSFNKYSVMFDQVYLKYDPYRWLSASGGRIPNPWFSTDLVWDKDLNFEGVAATLKPRITDNLTGFLTGGAFPLQEIESSDTVKAKSKWLYGIQGGGEWISDNQSKFKVGLAYYQYMNVAGKPNAVLNSSNFNGTAPQFRQKGNSVFNIDNDGNPATNLWALSSNFREINLTASADFAAFDPVHVVVTGDYVKNVGFNRSEILQRTGQDIEPRVKGYQTKVTLGMLDTYKLGDWQAYVGYRHLERDAVLDAFTDSDFHLGGTDTKGYFVGGNYGIGKNAWLSMRYMSADAIDGPPLAIDVLQVDLNAKF</sequence>
<keyword evidence="1" id="KW-0732">Signal</keyword>
<name>A0A4R3YCG7_9PROT</name>
<feature type="signal peptide" evidence="1">
    <location>
        <begin position="1"/>
        <end position="23"/>
    </location>
</feature>
<comment type="caution">
    <text evidence="2">The sequence shown here is derived from an EMBL/GenBank/DDBJ whole genome shotgun (WGS) entry which is preliminary data.</text>
</comment>
<evidence type="ECO:0000313" key="2">
    <source>
        <dbReference type="EMBL" id="TCV89521.1"/>
    </source>
</evidence>
<dbReference type="OrthoDB" id="5372286at2"/>
<organism evidence="2 3">
    <name type="scientific">Sulfurirhabdus autotrophica</name>
    <dbReference type="NCBI Taxonomy" id="1706046"/>
    <lineage>
        <taxon>Bacteria</taxon>
        <taxon>Pseudomonadati</taxon>
        <taxon>Pseudomonadota</taxon>
        <taxon>Betaproteobacteria</taxon>
        <taxon>Nitrosomonadales</taxon>
        <taxon>Sulfuricellaceae</taxon>
        <taxon>Sulfurirhabdus</taxon>
    </lineage>
</organism>
<dbReference type="Pfam" id="PF16930">
    <property type="entry name" value="Porin_5"/>
    <property type="match status" value="1"/>
</dbReference>